<dbReference type="GO" id="GO:0035731">
    <property type="term" value="F:dinitrosyl-iron complex binding"/>
    <property type="evidence" value="ECO:0007669"/>
    <property type="project" value="UniProtKB-UniRule"/>
</dbReference>
<proteinExistence type="inferred from homology"/>
<evidence type="ECO:0000256" key="6">
    <source>
        <dbReference type="ARBA" id="ARBA00023004"/>
    </source>
</evidence>
<comment type="PTM">
    <text evidence="12">The Fe-S cluster can be nitrosylated by nitric oxide (NO).</text>
</comment>
<dbReference type="GO" id="GO:0046872">
    <property type="term" value="F:metal ion binding"/>
    <property type="evidence" value="ECO:0007669"/>
    <property type="project" value="UniProtKB-KW"/>
</dbReference>
<name>A0A7M2XUN8_9NOCA</name>
<evidence type="ECO:0000313" key="15">
    <source>
        <dbReference type="Proteomes" id="UP000593818"/>
    </source>
</evidence>
<keyword evidence="7 12" id="KW-0411">Iron-sulfur</keyword>
<dbReference type="InterPro" id="IPR003482">
    <property type="entry name" value="Whib"/>
</dbReference>
<reference evidence="14 15" key="1">
    <citation type="submission" date="2020-10" db="EMBL/GenBank/DDBJ databases">
        <title>Whole genome sequence of oil-degrading bacteria Rhodococcus pyridinivorans strain 5Ap.</title>
        <authorList>
            <person name="Akhremchuk A.E."/>
            <person name="Valentovich L.N."/>
            <person name="Charniauskaya M.I."/>
            <person name="Bukliarevich H.A."/>
            <person name="Titok M.A."/>
        </authorList>
    </citation>
    <scope>NUCLEOTIDE SEQUENCE [LARGE SCALE GENOMIC DNA]</scope>
    <source>
        <strain evidence="14 15">5Ap</strain>
    </source>
</reference>
<feature type="domain" description="4Fe-4S Wbl-type" evidence="13">
    <location>
        <begin position="20"/>
        <end position="84"/>
    </location>
</feature>
<keyword evidence="8 12" id="KW-0805">Transcription regulation</keyword>
<evidence type="ECO:0000256" key="7">
    <source>
        <dbReference type="ARBA" id="ARBA00023014"/>
    </source>
</evidence>
<dbReference type="GO" id="GO:0003677">
    <property type="term" value="F:DNA binding"/>
    <property type="evidence" value="ECO:0007669"/>
    <property type="project" value="UniProtKB-UniRule"/>
</dbReference>
<comment type="function">
    <text evidence="12">Acts as a transcriptional regulator. Probably redox-responsive. The apo- but not holo-form probably binds DNA.</text>
</comment>
<keyword evidence="11 12" id="KW-0804">Transcription</keyword>
<dbReference type="GO" id="GO:0005737">
    <property type="term" value="C:cytoplasm"/>
    <property type="evidence" value="ECO:0007669"/>
    <property type="project" value="UniProtKB-SubCell"/>
</dbReference>
<dbReference type="Proteomes" id="UP000593818">
    <property type="component" value="Chromosome"/>
</dbReference>
<evidence type="ECO:0000256" key="2">
    <source>
        <dbReference type="ARBA" id="ARBA00006597"/>
    </source>
</evidence>
<evidence type="ECO:0000256" key="1">
    <source>
        <dbReference type="ARBA" id="ARBA00004496"/>
    </source>
</evidence>
<comment type="PTM">
    <text evidence="12">Upon Fe-S cluster removal intramolecular disulfide bonds are formed.</text>
</comment>
<evidence type="ECO:0000256" key="12">
    <source>
        <dbReference type="HAMAP-Rule" id="MF_01479"/>
    </source>
</evidence>
<keyword evidence="6 12" id="KW-0408">Iron</keyword>
<dbReference type="AlphaFoldDB" id="A0A7M2XUN8"/>
<dbReference type="PANTHER" id="PTHR38839:SF5">
    <property type="entry name" value="TRANSCRIPTIONAL REGULATOR WHID"/>
    <property type="match status" value="1"/>
</dbReference>
<dbReference type="GO" id="GO:0045892">
    <property type="term" value="P:negative regulation of DNA-templated transcription"/>
    <property type="evidence" value="ECO:0007669"/>
    <property type="project" value="TreeGrafter"/>
</dbReference>
<dbReference type="PROSITE" id="PS51674">
    <property type="entry name" value="4FE4S_WBL"/>
    <property type="match status" value="1"/>
</dbReference>
<dbReference type="GO" id="GO:0051539">
    <property type="term" value="F:4 iron, 4 sulfur cluster binding"/>
    <property type="evidence" value="ECO:0007669"/>
    <property type="project" value="UniProtKB-UniRule"/>
</dbReference>
<comment type="similarity">
    <text evidence="2 12">Belongs to the WhiB family.</text>
</comment>
<evidence type="ECO:0000256" key="10">
    <source>
        <dbReference type="ARBA" id="ARBA00023157"/>
    </source>
</evidence>
<accession>A0A7M2XUN8</accession>
<feature type="binding site" evidence="12">
    <location>
        <position position="54"/>
    </location>
    <ligand>
        <name>[4Fe-4S] cluster</name>
        <dbReference type="ChEBI" id="CHEBI:49883"/>
    </ligand>
</feature>
<comment type="subcellular location">
    <subcellularLocation>
        <location evidence="1 12">Cytoplasm</location>
    </subcellularLocation>
</comment>
<keyword evidence="4 12" id="KW-0963">Cytoplasm</keyword>
<protein>
    <recommendedName>
        <fullName evidence="12">Transcriptional regulator WhiB</fullName>
    </recommendedName>
</protein>
<dbReference type="HAMAP" id="MF_01479">
    <property type="entry name" value="WhiB"/>
    <property type="match status" value="1"/>
</dbReference>
<evidence type="ECO:0000313" key="14">
    <source>
        <dbReference type="EMBL" id="QOW01358.1"/>
    </source>
</evidence>
<dbReference type="GO" id="GO:0045454">
    <property type="term" value="P:cell redox homeostasis"/>
    <property type="evidence" value="ECO:0007669"/>
    <property type="project" value="TreeGrafter"/>
</dbReference>
<keyword evidence="9 12" id="KW-0238">DNA-binding</keyword>
<dbReference type="PANTHER" id="PTHR38839">
    <property type="entry name" value="TRANSCRIPTIONAL REGULATOR WHID-RELATED"/>
    <property type="match status" value="1"/>
</dbReference>
<comment type="cofactor">
    <cofactor evidence="12">
        <name>[4Fe-4S] cluster</name>
        <dbReference type="ChEBI" id="CHEBI:49883"/>
    </cofactor>
    <text evidence="12">Binds 1 [4Fe-4S] cluster per subunit. Following nitrosylation of the [4Fe-4S] cluster binds 1 [4Fe-8(NO)] cluster per subunit.</text>
</comment>
<evidence type="ECO:0000256" key="3">
    <source>
        <dbReference type="ARBA" id="ARBA00022485"/>
    </source>
</evidence>
<keyword evidence="5 12" id="KW-0479">Metal-binding</keyword>
<keyword evidence="3 12" id="KW-0004">4Fe-4S</keyword>
<keyword evidence="10 12" id="KW-1015">Disulfide bond</keyword>
<evidence type="ECO:0000256" key="9">
    <source>
        <dbReference type="ARBA" id="ARBA00023125"/>
    </source>
</evidence>
<feature type="binding site" evidence="12">
    <location>
        <position position="21"/>
    </location>
    <ligand>
        <name>[4Fe-4S] cluster</name>
        <dbReference type="ChEBI" id="CHEBI:49883"/>
    </ligand>
</feature>
<keyword evidence="15" id="KW-1185">Reference proteome</keyword>
<evidence type="ECO:0000259" key="13">
    <source>
        <dbReference type="PROSITE" id="PS51674"/>
    </source>
</evidence>
<dbReference type="EMBL" id="CP063450">
    <property type="protein sequence ID" value="QOW01358.1"/>
    <property type="molecule type" value="Genomic_DNA"/>
</dbReference>
<dbReference type="GO" id="GO:0047134">
    <property type="term" value="F:protein-disulfide reductase [NAD(P)H] activity"/>
    <property type="evidence" value="ECO:0007669"/>
    <property type="project" value="TreeGrafter"/>
</dbReference>
<organism evidence="14 15">
    <name type="scientific">Rhodococcus pyridinivorans</name>
    <dbReference type="NCBI Taxonomy" id="103816"/>
    <lineage>
        <taxon>Bacteria</taxon>
        <taxon>Bacillati</taxon>
        <taxon>Actinomycetota</taxon>
        <taxon>Actinomycetes</taxon>
        <taxon>Mycobacteriales</taxon>
        <taxon>Nocardiaceae</taxon>
        <taxon>Rhodococcus</taxon>
    </lineage>
</organism>
<dbReference type="Pfam" id="PF02467">
    <property type="entry name" value="Whib"/>
    <property type="match status" value="1"/>
</dbReference>
<evidence type="ECO:0000256" key="4">
    <source>
        <dbReference type="ARBA" id="ARBA00022490"/>
    </source>
</evidence>
<gene>
    <name evidence="12" type="primary">whiB</name>
    <name evidence="14" type="ORF">INP59_20760</name>
</gene>
<evidence type="ECO:0000256" key="8">
    <source>
        <dbReference type="ARBA" id="ARBA00023015"/>
    </source>
</evidence>
<feature type="binding site" evidence="12">
    <location>
        <position position="51"/>
    </location>
    <ligand>
        <name>[4Fe-4S] cluster</name>
        <dbReference type="ChEBI" id="CHEBI:49883"/>
    </ligand>
</feature>
<evidence type="ECO:0000256" key="5">
    <source>
        <dbReference type="ARBA" id="ARBA00022723"/>
    </source>
</evidence>
<sequence length="97" mass="10703">MGKEAAMYGSGDRDWVVAARCRGVDASMFFPQPEDGRGAVLRAERQAKEVCRSCPVIDACRAHAVRTGETHGVWGGMNYAERRAFERAMKLGRLQSV</sequence>
<feature type="binding site" evidence="12">
    <location>
        <position position="60"/>
    </location>
    <ligand>
        <name>[4Fe-4S] cluster</name>
        <dbReference type="ChEBI" id="CHEBI:49883"/>
    </ligand>
</feature>
<evidence type="ECO:0000256" key="11">
    <source>
        <dbReference type="ARBA" id="ARBA00023163"/>
    </source>
</evidence>
<dbReference type="InterPro" id="IPR034768">
    <property type="entry name" value="4FE4S_WBL"/>
</dbReference>